<evidence type="ECO:0000256" key="4">
    <source>
        <dbReference type="ARBA" id="ARBA00022692"/>
    </source>
</evidence>
<proteinExistence type="inferred from homology"/>
<evidence type="ECO:0000313" key="13">
    <source>
        <dbReference type="Proteomes" id="UP000192223"/>
    </source>
</evidence>
<reference evidence="14" key="1">
    <citation type="submission" date="2025-08" db="UniProtKB">
        <authorList>
            <consortium name="RefSeq"/>
        </authorList>
    </citation>
    <scope>IDENTIFICATION</scope>
    <source>
        <tissue evidence="14">Entire body</tissue>
    </source>
</reference>
<dbReference type="STRING" id="224129.A0A1W4WVB7"/>
<protein>
    <submittedName>
        <fullName evidence="14">Solute carrier family 25 member 40 isoform X1</fullName>
    </submittedName>
</protein>
<evidence type="ECO:0000256" key="12">
    <source>
        <dbReference type="SAM" id="Phobius"/>
    </source>
</evidence>
<dbReference type="Gene3D" id="1.50.40.10">
    <property type="entry name" value="Mitochondrial carrier domain"/>
    <property type="match status" value="2"/>
</dbReference>
<keyword evidence="6" id="KW-0999">Mitochondrion inner membrane</keyword>
<dbReference type="PANTHER" id="PTHR45760">
    <property type="entry name" value="FI19922P1-RELATED"/>
    <property type="match status" value="1"/>
</dbReference>
<dbReference type="FunCoup" id="A0A1W4WVB7">
    <property type="interactions" value="1814"/>
</dbReference>
<dbReference type="AlphaFoldDB" id="A0A1W4WVB7"/>
<evidence type="ECO:0000256" key="8">
    <source>
        <dbReference type="ARBA" id="ARBA00023128"/>
    </source>
</evidence>
<gene>
    <name evidence="14" type="primary">LOC108736177</name>
</gene>
<dbReference type="InterPro" id="IPR045315">
    <property type="entry name" value="Mtm1-like"/>
</dbReference>
<evidence type="ECO:0000256" key="6">
    <source>
        <dbReference type="ARBA" id="ARBA00022792"/>
    </source>
</evidence>
<feature type="repeat" description="Solcar" evidence="10">
    <location>
        <begin position="149"/>
        <end position="233"/>
    </location>
</feature>
<keyword evidence="3 11" id="KW-0813">Transport</keyword>
<dbReference type="InterPro" id="IPR018108">
    <property type="entry name" value="MCP_transmembrane"/>
</dbReference>
<dbReference type="SUPFAM" id="SSF103506">
    <property type="entry name" value="Mitochondrial carrier"/>
    <property type="match status" value="1"/>
</dbReference>
<dbReference type="Proteomes" id="UP000192223">
    <property type="component" value="Unplaced"/>
</dbReference>
<dbReference type="OrthoDB" id="1747031at2759"/>
<organism evidence="13 14">
    <name type="scientific">Agrilus planipennis</name>
    <name type="common">Emerald ash borer</name>
    <name type="synonym">Agrilus marcopoli</name>
    <dbReference type="NCBI Taxonomy" id="224129"/>
    <lineage>
        <taxon>Eukaryota</taxon>
        <taxon>Metazoa</taxon>
        <taxon>Ecdysozoa</taxon>
        <taxon>Arthropoda</taxon>
        <taxon>Hexapoda</taxon>
        <taxon>Insecta</taxon>
        <taxon>Pterygota</taxon>
        <taxon>Neoptera</taxon>
        <taxon>Endopterygota</taxon>
        <taxon>Coleoptera</taxon>
        <taxon>Polyphaga</taxon>
        <taxon>Elateriformia</taxon>
        <taxon>Buprestoidea</taxon>
        <taxon>Buprestidae</taxon>
        <taxon>Agrilinae</taxon>
        <taxon>Agrilus</taxon>
    </lineage>
</organism>
<dbReference type="GeneID" id="108736177"/>
<feature type="repeat" description="Solcar" evidence="10">
    <location>
        <begin position="239"/>
        <end position="331"/>
    </location>
</feature>
<dbReference type="GO" id="GO:1990542">
    <property type="term" value="P:mitochondrial transmembrane transport"/>
    <property type="evidence" value="ECO:0007669"/>
    <property type="project" value="InterPro"/>
</dbReference>
<sequence>MHNHDVDIDDEQFRTTPLQQAAASCTGALLTSLFVTPLDVVKIRLQAQQTNSSKCFLYCNGLMDHICGCQLSNGEKEWFTRPGHFNGTIDAFVKIARNEGVASLWSGLSPTLVLAVPATVVYFVTYEQLRLFLKDYYNEKRTPGDPYKQPIWIPLISGASARVLAATTVSPLELIRTKMQSRKLSYFELGETLRLLIKQDGITGLWRGILPTLLRDVPFSALYWTQYETLKKFYGPGVPSFSFSFMAGALAGAVASVITLPFDVVKTHQQIAIGGQLYGGEAKKETTIEIIRKIYSQHGVKGLFVGITPRVVKVAPACAIMIATFEHAKVLLSRWGRPEHLENNSSDFSKNDEIISKSSEIVRSKNFRNKNEYNVSSKREML</sequence>
<dbReference type="RefSeq" id="XP_018324005.1">
    <property type="nucleotide sequence ID" value="XM_018468503.2"/>
</dbReference>
<evidence type="ECO:0000256" key="5">
    <source>
        <dbReference type="ARBA" id="ARBA00022737"/>
    </source>
</evidence>
<dbReference type="KEGG" id="apln:108736177"/>
<evidence type="ECO:0000256" key="11">
    <source>
        <dbReference type="RuleBase" id="RU000488"/>
    </source>
</evidence>
<keyword evidence="7 12" id="KW-1133">Transmembrane helix</keyword>
<evidence type="ECO:0000256" key="10">
    <source>
        <dbReference type="PROSITE-ProRule" id="PRU00282"/>
    </source>
</evidence>
<dbReference type="Pfam" id="PF00153">
    <property type="entry name" value="Mito_carr"/>
    <property type="match status" value="3"/>
</dbReference>
<evidence type="ECO:0000256" key="7">
    <source>
        <dbReference type="ARBA" id="ARBA00022989"/>
    </source>
</evidence>
<accession>A0A1W4WVB7</accession>
<keyword evidence="5" id="KW-0677">Repeat</keyword>
<keyword evidence="13" id="KW-1185">Reference proteome</keyword>
<keyword evidence="9 10" id="KW-0472">Membrane</keyword>
<evidence type="ECO:0000256" key="1">
    <source>
        <dbReference type="ARBA" id="ARBA00004448"/>
    </source>
</evidence>
<evidence type="ECO:0000256" key="9">
    <source>
        <dbReference type="ARBA" id="ARBA00023136"/>
    </source>
</evidence>
<dbReference type="PANTHER" id="PTHR45760:SF2">
    <property type="entry name" value="FI19922P1-RELATED"/>
    <property type="match status" value="1"/>
</dbReference>
<dbReference type="PROSITE" id="PS50920">
    <property type="entry name" value="SOLCAR"/>
    <property type="match status" value="3"/>
</dbReference>
<evidence type="ECO:0000256" key="2">
    <source>
        <dbReference type="ARBA" id="ARBA00006375"/>
    </source>
</evidence>
<dbReference type="InterPro" id="IPR023395">
    <property type="entry name" value="MCP_dom_sf"/>
</dbReference>
<evidence type="ECO:0000313" key="14">
    <source>
        <dbReference type="RefSeq" id="XP_018324005.1"/>
    </source>
</evidence>
<dbReference type="GO" id="GO:0005743">
    <property type="term" value="C:mitochondrial inner membrane"/>
    <property type="evidence" value="ECO:0007669"/>
    <property type="project" value="UniProtKB-SubCell"/>
</dbReference>
<name>A0A1W4WVB7_AGRPL</name>
<keyword evidence="8" id="KW-0496">Mitochondrion</keyword>
<feature type="repeat" description="Solcar" evidence="10">
    <location>
        <begin position="15"/>
        <end position="132"/>
    </location>
</feature>
<dbReference type="InParanoid" id="A0A1W4WVB7"/>
<comment type="subcellular location">
    <subcellularLocation>
        <location evidence="1">Mitochondrion inner membrane</location>
        <topology evidence="1">Multi-pass membrane protein</topology>
    </subcellularLocation>
</comment>
<evidence type="ECO:0000256" key="3">
    <source>
        <dbReference type="ARBA" id="ARBA00022448"/>
    </source>
</evidence>
<keyword evidence="4 10" id="KW-0812">Transmembrane</keyword>
<comment type="similarity">
    <text evidence="2 11">Belongs to the mitochondrial carrier (TC 2.A.29) family.</text>
</comment>
<feature type="transmembrane region" description="Helical" evidence="12">
    <location>
        <begin position="104"/>
        <end position="124"/>
    </location>
</feature>